<accession>A0ACC0BV16</accession>
<proteinExistence type="predicted"/>
<comment type="caution">
    <text evidence="1">The sequence shown here is derived from an EMBL/GenBank/DDBJ whole genome shotgun (WGS) entry which is preliminary data.</text>
</comment>
<keyword evidence="2" id="KW-1185">Reference proteome</keyword>
<dbReference type="EMBL" id="CM044702">
    <property type="protein sequence ID" value="KAI5676442.1"/>
    <property type="molecule type" value="Genomic_DNA"/>
</dbReference>
<protein>
    <submittedName>
        <fullName evidence="1">Uncharacterized protein</fullName>
    </submittedName>
</protein>
<organism evidence="1 2">
    <name type="scientific">Catharanthus roseus</name>
    <name type="common">Madagascar periwinkle</name>
    <name type="synonym">Vinca rosea</name>
    <dbReference type="NCBI Taxonomy" id="4058"/>
    <lineage>
        <taxon>Eukaryota</taxon>
        <taxon>Viridiplantae</taxon>
        <taxon>Streptophyta</taxon>
        <taxon>Embryophyta</taxon>
        <taxon>Tracheophyta</taxon>
        <taxon>Spermatophyta</taxon>
        <taxon>Magnoliopsida</taxon>
        <taxon>eudicotyledons</taxon>
        <taxon>Gunneridae</taxon>
        <taxon>Pentapetalae</taxon>
        <taxon>asterids</taxon>
        <taxon>lamiids</taxon>
        <taxon>Gentianales</taxon>
        <taxon>Apocynaceae</taxon>
        <taxon>Rauvolfioideae</taxon>
        <taxon>Vinceae</taxon>
        <taxon>Catharanthinae</taxon>
        <taxon>Catharanthus</taxon>
    </lineage>
</organism>
<evidence type="ECO:0000313" key="2">
    <source>
        <dbReference type="Proteomes" id="UP001060085"/>
    </source>
</evidence>
<gene>
    <name evidence="1" type="ORF">M9H77_07392</name>
</gene>
<dbReference type="Proteomes" id="UP001060085">
    <property type="component" value="Linkage Group LG02"/>
</dbReference>
<reference evidence="2" key="1">
    <citation type="journal article" date="2023" name="Nat. Plants">
        <title>Single-cell RNA sequencing provides a high-resolution roadmap for understanding the multicellular compartmentation of specialized metabolism.</title>
        <authorList>
            <person name="Sun S."/>
            <person name="Shen X."/>
            <person name="Li Y."/>
            <person name="Li Y."/>
            <person name="Wang S."/>
            <person name="Li R."/>
            <person name="Zhang H."/>
            <person name="Shen G."/>
            <person name="Guo B."/>
            <person name="Wei J."/>
            <person name="Xu J."/>
            <person name="St-Pierre B."/>
            <person name="Chen S."/>
            <person name="Sun C."/>
        </authorList>
    </citation>
    <scope>NUCLEOTIDE SEQUENCE [LARGE SCALE GENOMIC DNA]</scope>
</reference>
<sequence>MKALSQAGHGVLIKSVAQSLPSYVMQTFLVPQSVCTKMNRMVQEFWWGHKDGQQRKLHLKAWDSICAPKLSGGLGFLLFKDVNKPFIAKLGWQLCINDDKQWIKFIKSKYLRGRKIWDVESCESGCSWVWRSIWDSREVLLKGARFCVLVPLYIKRLFGEVRLVKCKTTKVRIDAFKEWTLQQWIQEIVDPNNCFPLRKEETEELLNLGVIAMEAVWKIRNHTRLGEDIGD</sequence>
<name>A0ACC0BV16_CATRO</name>
<evidence type="ECO:0000313" key="1">
    <source>
        <dbReference type="EMBL" id="KAI5676442.1"/>
    </source>
</evidence>